<organism evidence="1 2">
    <name type="scientific">Marinomonas piezotolerans</name>
    <dbReference type="NCBI Taxonomy" id="2213058"/>
    <lineage>
        <taxon>Bacteria</taxon>
        <taxon>Pseudomonadati</taxon>
        <taxon>Pseudomonadota</taxon>
        <taxon>Gammaproteobacteria</taxon>
        <taxon>Oceanospirillales</taxon>
        <taxon>Oceanospirillaceae</taxon>
        <taxon>Marinomonas</taxon>
    </lineage>
</organism>
<dbReference type="Proteomes" id="UP000254326">
    <property type="component" value="Unassembled WGS sequence"/>
</dbReference>
<dbReference type="AlphaFoldDB" id="A0A370UEF8"/>
<gene>
    <name evidence="1" type="ORF">DN730_03810</name>
</gene>
<dbReference type="SUPFAM" id="SSF52540">
    <property type="entry name" value="P-loop containing nucleoside triphosphate hydrolases"/>
    <property type="match status" value="1"/>
</dbReference>
<dbReference type="PANTHER" id="PTHR32120">
    <property type="entry name" value="SMALL RIBOSOMAL SUBUNIT BIOGENESIS GTPASE RSGA"/>
    <property type="match status" value="1"/>
</dbReference>
<evidence type="ECO:0008006" key="3">
    <source>
        <dbReference type="Google" id="ProtNLM"/>
    </source>
</evidence>
<name>A0A370UEF8_9GAMM</name>
<evidence type="ECO:0000313" key="2">
    <source>
        <dbReference type="Proteomes" id="UP000254326"/>
    </source>
</evidence>
<keyword evidence="2" id="KW-1185">Reference proteome</keyword>
<dbReference type="GO" id="GO:0003924">
    <property type="term" value="F:GTPase activity"/>
    <property type="evidence" value="ECO:0007669"/>
    <property type="project" value="InterPro"/>
</dbReference>
<dbReference type="InterPro" id="IPR027417">
    <property type="entry name" value="P-loop_NTPase"/>
</dbReference>
<comment type="caution">
    <text evidence="1">The sequence shown here is derived from an EMBL/GenBank/DDBJ whole genome shotgun (WGS) entry which is preliminary data.</text>
</comment>
<proteinExistence type="predicted"/>
<dbReference type="GO" id="GO:0005525">
    <property type="term" value="F:GTP binding"/>
    <property type="evidence" value="ECO:0007669"/>
    <property type="project" value="InterPro"/>
</dbReference>
<accession>A0A370UEF8</accession>
<protein>
    <recommendedName>
        <fullName evidence="3">EngC GTPase domain-containing protein</fullName>
    </recommendedName>
</protein>
<evidence type="ECO:0000313" key="1">
    <source>
        <dbReference type="EMBL" id="RDL46173.1"/>
    </source>
</evidence>
<dbReference type="Gene3D" id="1.10.40.50">
    <property type="entry name" value="Probable gtpase engc, domain 3"/>
    <property type="match status" value="1"/>
</dbReference>
<dbReference type="EMBL" id="QKRA01000001">
    <property type="protein sequence ID" value="RDL46173.1"/>
    <property type="molecule type" value="Genomic_DNA"/>
</dbReference>
<sequence length="86" mass="9533">MIDVPGMKELRIANVEEVLGHVFDEIERLSYQCQFFDCKHKNEPGCAVLAAVEAGQVCDRLLGVGRASQLLIKRLTSKVIIGHIVL</sequence>
<dbReference type="InterPro" id="IPR004881">
    <property type="entry name" value="Ribosome_biogen_GTPase_RsgA"/>
</dbReference>
<reference evidence="1 2" key="1">
    <citation type="submission" date="2018-06" db="EMBL/GenBank/DDBJ databases">
        <title>Marinomonas sp. YLB-05 draft genome sequence.</title>
        <authorList>
            <person name="Yu L."/>
            <person name="Tang X."/>
        </authorList>
    </citation>
    <scope>NUCLEOTIDE SEQUENCE [LARGE SCALE GENOMIC DNA]</scope>
    <source>
        <strain evidence="1 2">YLB-05</strain>
    </source>
</reference>